<dbReference type="RefSeq" id="WP_086789187.1">
    <property type="nucleotide sequence ID" value="NZ_JAGIOO010000001.1"/>
</dbReference>
<comment type="caution">
    <text evidence="1">The sequence shown here is derived from an EMBL/GenBank/DDBJ whole genome shotgun (WGS) entry which is preliminary data.</text>
</comment>
<dbReference type="Proteomes" id="UP001519363">
    <property type="component" value="Unassembled WGS sequence"/>
</dbReference>
<name>A0ABS5ARJ5_9PSEU</name>
<proteinExistence type="predicted"/>
<evidence type="ECO:0000313" key="2">
    <source>
        <dbReference type="Proteomes" id="UP001519363"/>
    </source>
</evidence>
<sequence length="67" mass="6816">MAVLLSGIGIEPAGGSPQLVLPRRTALAQDCEEGPAVHGSLTSPQVAELLSRLQTPVPVFVAEAPDG</sequence>
<evidence type="ECO:0000313" key="1">
    <source>
        <dbReference type="EMBL" id="MBP2479180.1"/>
    </source>
</evidence>
<dbReference type="EMBL" id="JAGIOO010000001">
    <property type="protein sequence ID" value="MBP2479180.1"/>
    <property type="molecule type" value="Genomic_DNA"/>
</dbReference>
<protein>
    <submittedName>
        <fullName evidence="1">Uncharacterized protein</fullName>
    </submittedName>
</protein>
<reference evidence="1 2" key="1">
    <citation type="submission" date="2021-03" db="EMBL/GenBank/DDBJ databases">
        <title>Sequencing the genomes of 1000 actinobacteria strains.</title>
        <authorList>
            <person name="Klenk H.-P."/>
        </authorList>
    </citation>
    <scope>NUCLEOTIDE SEQUENCE [LARGE SCALE GENOMIC DNA]</scope>
    <source>
        <strain evidence="1 2">DSM 44580</strain>
    </source>
</reference>
<accession>A0ABS5ARJ5</accession>
<organism evidence="1 2">
    <name type="scientific">Crossiella equi</name>
    <dbReference type="NCBI Taxonomy" id="130796"/>
    <lineage>
        <taxon>Bacteria</taxon>
        <taxon>Bacillati</taxon>
        <taxon>Actinomycetota</taxon>
        <taxon>Actinomycetes</taxon>
        <taxon>Pseudonocardiales</taxon>
        <taxon>Pseudonocardiaceae</taxon>
        <taxon>Crossiella</taxon>
    </lineage>
</organism>
<gene>
    <name evidence="1" type="ORF">JOF53_008052</name>
</gene>
<keyword evidence="2" id="KW-1185">Reference proteome</keyword>